<dbReference type="RefSeq" id="WP_229638676.1">
    <property type="nucleotide sequence ID" value="NZ_JADWDC010000003.1"/>
</dbReference>
<protein>
    <submittedName>
        <fullName evidence="1">Uncharacterized protein</fullName>
    </submittedName>
</protein>
<accession>A0A964BNM9</accession>
<sequence>MIEFLYFASQIQCGAGGDFLNIQIDIYQNQEIIETVSVNEKVLLPVDSINEVTFKYSVINNTTSCSLYAPSQLVLAPNDTVPDVAGVYEQQSIQDMLDGLNDYEELFLVELGTNDESSAAFDLQDVVGIVNNNPNLALFAD</sequence>
<evidence type="ECO:0000313" key="1">
    <source>
        <dbReference type="EMBL" id="MCC0175673.1"/>
    </source>
</evidence>
<reference evidence="1" key="1">
    <citation type="journal article" date="2021" name="Antonie Van Leeuwenhoek">
        <title>Draft genome and description of Waterburya agarophytonicola gen. nov. sp. nov. (Pleurocapsales, Cyanobacteria): a seaweed symbiont.</title>
        <authorList>
            <person name="Bonthond G."/>
            <person name="Shalygin S."/>
            <person name="Bayer T."/>
            <person name="Weinberger F."/>
        </authorList>
    </citation>
    <scope>NUCLEOTIDE SEQUENCE</scope>
    <source>
        <strain evidence="1">KI4</strain>
    </source>
</reference>
<organism evidence="1 2">
    <name type="scientific">Waterburya agarophytonicola KI4</name>
    <dbReference type="NCBI Taxonomy" id="2874699"/>
    <lineage>
        <taxon>Bacteria</taxon>
        <taxon>Bacillati</taxon>
        <taxon>Cyanobacteriota</taxon>
        <taxon>Cyanophyceae</taxon>
        <taxon>Pleurocapsales</taxon>
        <taxon>Hyellaceae</taxon>
        <taxon>Waterburya</taxon>
        <taxon>Waterburya agarophytonicola</taxon>
    </lineage>
</organism>
<gene>
    <name evidence="1" type="ORF">I4641_01595</name>
</gene>
<dbReference type="Proteomes" id="UP000729733">
    <property type="component" value="Unassembled WGS sequence"/>
</dbReference>
<dbReference type="EMBL" id="JADWDC010000003">
    <property type="protein sequence ID" value="MCC0175673.1"/>
    <property type="molecule type" value="Genomic_DNA"/>
</dbReference>
<evidence type="ECO:0000313" key="2">
    <source>
        <dbReference type="Proteomes" id="UP000729733"/>
    </source>
</evidence>
<comment type="caution">
    <text evidence="1">The sequence shown here is derived from an EMBL/GenBank/DDBJ whole genome shotgun (WGS) entry which is preliminary data.</text>
</comment>
<keyword evidence="2" id="KW-1185">Reference proteome</keyword>
<dbReference type="AlphaFoldDB" id="A0A964BNM9"/>
<proteinExistence type="predicted"/>
<name>A0A964BNM9_9CYAN</name>